<dbReference type="EMBL" id="JH793195">
    <property type="protein sequence ID" value="ELQ40769.1"/>
    <property type="molecule type" value="Genomic_DNA"/>
</dbReference>
<name>A0AA97P2J4_PYRO3</name>
<reference evidence="2" key="1">
    <citation type="journal article" date="2012" name="PLoS Genet.">
        <title>Comparative analysis of the genomes of two field isolates of the rice blast fungus Magnaporthe oryzae.</title>
        <authorList>
            <person name="Xue M."/>
            <person name="Yang J."/>
            <person name="Li Z."/>
            <person name="Hu S."/>
            <person name="Yao N."/>
            <person name="Dean R.A."/>
            <person name="Zhao W."/>
            <person name="Shen M."/>
            <person name="Zhang H."/>
            <person name="Li C."/>
            <person name="Liu L."/>
            <person name="Cao L."/>
            <person name="Xu X."/>
            <person name="Xing Y."/>
            <person name="Hsiang T."/>
            <person name="Zhang Z."/>
            <person name="Xu J.R."/>
            <person name="Peng Y.L."/>
        </authorList>
    </citation>
    <scope>NUCLEOTIDE SEQUENCE</scope>
    <source>
        <strain evidence="2">Y34</strain>
    </source>
</reference>
<dbReference type="InterPro" id="IPR027417">
    <property type="entry name" value="P-loop_NTPase"/>
</dbReference>
<sequence>MLEERPGREARNQSSRAAKKTSPVIMVVGTSGGKNILFIFPAAYSAEKITIIIIPLMSLRNNIKNKCDELGINFVEWASERPYK</sequence>
<gene>
    <name evidence="2" type="ORF">OOU_Y34scaffold00362g4</name>
</gene>
<evidence type="ECO:0000256" key="1">
    <source>
        <dbReference type="SAM" id="MobiDB-lite"/>
    </source>
</evidence>
<protein>
    <submittedName>
        <fullName evidence="2">Uncharacterized protein</fullName>
    </submittedName>
</protein>
<accession>A0AA97P2J4</accession>
<dbReference type="Proteomes" id="UP000011086">
    <property type="component" value="Unassembled WGS sequence"/>
</dbReference>
<proteinExistence type="predicted"/>
<dbReference type="Gene3D" id="3.40.50.300">
    <property type="entry name" value="P-loop containing nucleotide triphosphate hydrolases"/>
    <property type="match status" value="1"/>
</dbReference>
<organism evidence="2">
    <name type="scientific">Pyricularia oryzae (strain Y34)</name>
    <name type="common">Rice blast fungus</name>
    <name type="synonym">Magnaporthe oryzae</name>
    <dbReference type="NCBI Taxonomy" id="1143189"/>
    <lineage>
        <taxon>Eukaryota</taxon>
        <taxon>Fungi</taxon>
        <taxon>Dikarya</taxon>
        <taxon>Ascomycota</taxon>
        <taxon>Pezizomycotina</taxon>
        <taxon>Sordariomycetes</taxon>
        <taxon>Sordariomycetidae</taxon>
        <taxon>Magnaporthales</taxon>
        <taxon>Pyriculariaceae</taxon>
        <taxon>Pyricularia</taxon>
    </lineage>
</organism>
<dbReference type="SUPFAM" id="SSF52540">
    <property type="entry name" value="P-loop containing nucleoside triphosphate hydrolases"/>
    <property type="match status" value="1"/>
</dbReference>
<feature type="region of interest" description="Disordered" evidence="1">
    <location>
        <begin position="1"/>
        <end position="21"/>
    </location>
</feature>
<evidence type="ECO:0000313" key="2">
    <source>
        <dbReference type="EMBL" id="ELQ40769.1"/>
    </source>
</evidence>
<feature type="compositionally biased region" description="Basic and acidic residues" evidence="1">
    <location>
        <begin position="1"/>
        <end position="11"/>
    </location>
</feature>
<dbReference type="AlphaFoldDB" id="A0AA97P2J4"/>